<feature type="region of interest" description="Disordered" evidence="1">
    <location>
        <begin position="1"/>
        <end position="71"/>
    </location>
</feature>
<evidence type="ECO:0000256" key="1">
    <source>
        <dbReference type="SAM" id="MobiDB-lite"/>
    </source>
</evidence>
<name>A0AAP0KD58_9MAGN</name>
<reference evidence="2 3" key="1">
    <citation type="submission" date="2024-01" db="EMBL/GenBank/DDBJ databases">
        <title>Genome assemblies of Stephania.</title>
        <authorList>
            <person name="Yang L."/>
        </authorList>
    </citation>
    <scope>NUCLEOTIDE SEQUENCE [LARGE SCALE GENOMIC DNA]</scope>
    <source>
        <strain evidence="2">YNDBR</strain>
        <tissue evidence="2">Leaf</tissue>
    </source>
</reference>
<comment type="caution">
    <text evidence="2">The sequence shown here is derived from an EMBL/GenBank/DDBJ whole genome shotgun (WGS) entry which is preliminary data.</text>
</comment>
<evidence type="ECO:0000313" key="2">
    <source>
        <dbReference type="EMBL" id="KAK9150456.1"/>
    </source>
</evidence>
<evidence type="ECO:0000313" key="3">
    <source>
        <dbReference type="Proteomes" id="UP001420932"/>
    </source>
</evidence>
<protein>
    <submittedName>
        <fullName evidence="2">Uncharacterized protein</fullName>
    </submittedName>
</protein>
<feature type="compositionally biased region" description="Basic and acidic residues" evidence="1">
    <location>
        <begin position="45"/>
        <end position="59"/>
    </location>
</feature>
<sequence length="183" mass="18820">MRRRAAAGDILRAATTGFDQADGGARTAEGRRKDRGRGAQLRPTAARDRQRRRGTDRGGEGPTSRGEGCVQRRLRGVQPAAATACLGGGGSGGRRGGGSGVGRGDAGDLALSAATHGSRATSAATVQRRCSGGAAGLRRWRRQVSGGGGGLAVKMEMVCREVKMGLEGGKNGFGGWKWFVKTI</sequence>
<accession>A0AAP0KD58</accession>
<dbReference type="Proteomes" id="UP001420932">
    <property type="component" value="Unassembled WGS sequence"/>
</dbReference>
<dbReference type="EMBL" id="JBBNAF010000004">
    <property type="protein sequence ID" value="KAK9150456.1"/>
    <property type="molecule type" value="Genomic_DNA"/>
</dbReference>
<keyword evidence="3" id="KW-1185">Reference proteome</keyword>
<gene>
    <name evidence="2" type="ORF">Syun_008765</name>
</gene>
<dbReference type="AlphaFoldDB" id="A0AAP0KD58"/>
<feature type="compositionally biased region" description="Gly residues" evidence="1">
    <location>
        <begin position="86"/>
        <end position="103"/>
    </location>
</feature>
<organism evidence="2 3">
    <name type="scientific">Stephania yunnanensis</name>
    <dbReference type="NCBI Taxonomy" id="152371"/>
    <lineage>
        <taxon>Eukaryota</taxon>
        <taxon>Viridiplantae</taxon>
        <taxon>Streptophyta</taxon>
        <taxon>Embryophyta</taxon>
        <taxon>Tracheophyta</taxon>
        <taxon>Spermatophyta</taxon>
        <taxon>Magnoliopsida</taxon>
        <taxon>Ranunculales</taxon>
        <taxon>Menispermaceae</taxon>
        <taxon>Menispermoideae</taxon>
        <taxon>Cissampelideae</taxon>
        <taxon>Stephania</taxon>
    </lineage>
</organism>
<feature type="region of interest" description="Disordered" evidence="1">
    <location>
        <begin position="83"/>
        <end position="103"/>
    </location>
</feature>
<proteinExistence type="predicted"/>